<feature type="domain" description="CN hydrolase" evidence="8">
    <location>
        <begin position="335"/>
        <end position="526"/>
    </location>
</feature>
<dbReference type="EC" id="3.4.19.12" evidence="5"/>
<evidence type="ECO:0000256" key="2">
    <source>
        <dbReference type="ARBA" id="ARBA00022801"/>
    </source>
</evidence>
<sequence length="730" mass="80910">MRDVTSNGLAGSTAPPPGEKIKKPKEKKWGCSWFLKCCRREKRVSPLSDPKDQQKPPQELQRSTDEVSQSSVPQSELSLAYQQINLGFPNPAQICYMNSSLQSLLTLTRYFMDIVRLRDGGDTLLKLGALGKFKWLLSIEAPEFADHHQKDAHEFLTAVLGQMRDLAAPLRHVASILGRSYRCPVESNLEFRMQNRRKCKRCGSASVREEEFLNLSLDLIPGGSVQQMLQEYEKDTDLEFNCECGGTTSAQCSTFTTLPKWATSWYSLVSVISHLGSEGNAGHYISSGLHPDVDPQTASDLWLNYNDSMVTYMTREDVCQRSEESAYLLFYEKMLVTNPDPRVPVSRQAALQHMQKNLDIYEVQTAGAAQQGAQILVFPEDGLHGFNFTRTSIIPPPPVHLMDAGSSTPILPPEIITFDTPFAGKFGLLICFDILFYKPTIALVEKGVHQLIFPTAWFNTLPLLDSVQYLRSLSRSTNVTLLAANLCHDNKNMAGSGIYTPFSSIYHHSKRGDPEEGKLLVARVPVLDPEWSGQRVATEEEKLASESTSSPVTDSGFCHSESCSDASSVPSSSATFTSFTIGDPFTFVLLNEKEGRVKVCNGSFCCHLQYKRISQGNSEELYAFGAFAGLHTLDGDLSLQVCALVRCAGSDPSFCGQGVEEAETKMDFVMVGKFGTRYVYPSVLASQMVLEEVKHFDKSADGRVTLKHSDMTAGLVTACLYGQMYHLDHE</sequence>
<reference evidence="9" key="1">
    <citation type="submission" date="2023-08" db="EMBL/GenBank/DDBJ databases">
        <authorList>
            <person name="Alioto T."/>
            <person name="Alioto T."/>
            <person name="Gomez Garrido J."/>
        </authorList>
    </citation>
    <scope>NUCLEOTIDE SEQUENCE</scope>
</reference>
<dbReference type="PANTHER" id="PTHR10609:SF14">
    <property type="entry name" value="BIOTINIDASE"/>
    <property type="match status" value="1"/>
</dbReference>
<feature type="compositionally biased region" description="Polar residues" evidence="6">
    <location>
        <begin position="1"/>
        <end position="10"/>
    </location>
</feature>
<keyword evidence="5" id="KW-0788">Thiol protease</keyword>
<dbReference type="InterPro" id="IPR001394">
    <property type="entry name" value="Peptidase_C19_UCH"/>
</dbReference>
<comment type="similarity">
    <text evidence="5">Belongs to the peptidase C19 family.</text>
</comment>
<dbReference type="AlphaFoldDB" id="A0AAV1FUK8"/>
<feature type="region of interest" description="Disordered" evidence="6">
    <location>
        <begin position="1"/>
        <end position="26"/>
    </location>
</feature>
<dbReference type="GO" id="GO:0006508">
    <property type="term" value="P:proteolysis"/>
    <property type="evidence" value="ECO:0007669"/>
    <property type="project" value="UniProtKB-KW"/>
</dbReference>
<dbReference type="InterPro" id="IPR003010">
    <property type="entry name" value="C-N_Hydrolase"/>
</dbReference>
<dbReference type="InterPro" id="IPR018200">
    <property type="entry name" value="USP_CS"/>
</dbReference>
<protein>
    <recommendedName>
        <fullName evidence="5">Ubiquitin carboxyl-terminal hydrolase</fullName>
        <ecNumber evidence="5">3.4.19.12</ecNumber>
    </recommendedName>
</protein>
<dbReference type="Proteomes" id="UP001178508">
    <property type="component" value="Chromosome 9"/>
</dbReference>
<dbReference type="PROSITE" id="PS00972">
    <property type="entry name" value="USP_1"/>
    <property type="match status" value="1"/>
</dbReference>
<keyword evidence="2 5" id="KW-0378">Hydrolase</keyword>
<keyword evidence="5" id="KW-0645">Protease</keyword>
<evidence type="ECO:0000256" key="1">
    <source>
        <dbReference type="ARBA" id="ARBA00008225"/>
    </source>
</evidence>
<gene>
    <name evidence="9" type="ORF">XNOV1_A016391</name>
</gene>
<evidence type="ECO:0000256" key="3">
    <source>
        <dbReference type="ARBA" id="ARBA00037073"/>
    </source>
</evidence>
<dbReference type="SUPFAM" id="SSF56317">
    <property type="entry name" value="Carbon-nitrogen hydrolase"/>
    <property type="match status" value="1"/>
</dbReference>
<evidence type="ECO:0000313" key="9">
    <source>
        <dbReference type="EMBL" id="CAJ1064439.1"/>
    </source>
</evidence>
<dbReference type="SUPFAM" id="SSF54001">
    <property type="entry name" value="Cysteine proteinases"/>
    <property type="match status" value="1"/>
</dbReference>
<dbReference type="Pfam" id="PF19018">
    <property type="entry name" value="Vanin_C"/>
    <property type="match status" value="1"/>
</dbReference>
<dbReference type="Gene3D" id="3.90.70.10">
    <property type="entry name" value="Cysteine proteinases"/>
    <property type="match status" value="2"/>
</dbReference>
<dbReference type="InterPro" id="IPR038765">
    <property type="entry name" value="Papain-like_cys_pep_sf"/>
</dbReference>
<dbReference type="EMBL" id="OY660872">
    <property type="protein sequence ID" value="CAJ1064439.1"/>
    <property type="molecule type" value="Genomic_DNA"/>
</dbReference>
<dbReference type="Gene3D" id="3.60.110.10">
    <property type="entry name" value="Carbon-nitrogen hydrolase"/>
    <property type="match status" value="1"/>
</dbReference>
<dbReference type="GO" id="GO:0047708">
    <property type="term" value="F:biotinidase activity"/>
    <property type="evidence" value="ECO:0007669"/>
    <property type="project" value="UniProtKB-EC"/>
</dbReference>
<dbReference type="GO" id="GO:0016579">
    <property type="term" value="P:protein deubiquitination"/>
    <property type="evidence" value="ECO:0007669"/>
    <property type="project" value="InterPro"/>
</dbReference>
<comment type="catalytic activity">
    <reaction evidence="5">
        <text>Thiol-dependent hydrolysis of ester, thioester, amide, peptide and isopeptide bonds formed by the C-terminal Gly of ubiquitin (a 76-residue protein attached to proteins as an intracellular targeting signal).</text>
        <dbReference type="EC" id="3.4.19.12"/>
    </reaction>
</comment>
<feature type="domain" description="USP" evidence="7">
    <location>
        <begin position="86"/>
        <end position="334"/>
    </location>
</feature>
<name>A0AAV1FUK8_XYRNO</name>
<evidence type="ECO:0000313" key="10">
    <source>
        <dbReference type="Proteomes" id="UP001178508"/>
    </source>
</evidence>
<proteinExistence type="inferred from homology"/>
<evidence type="ECO:0000256" key="4">
    <source>
        <dbReference type="ARBA" id="ARBA00043697"/>
    </source>
</evidence>
<evidence type="ECO:0000256" key="6">
    <source>
        <dbReference type="SAM" id="MobiDB-lite"/>
    </source>
</evidence>
<dbReference type="CDD" id="cd02257">
    <property type="entry name" value="Peptidase_C19"/>
    <property type="match status" value="1"/>
</dbReference>
<evidence type="ECO:0000259" key="7">
    <source>
        <dbReference type="PROSITE" id="PS50235"/>
    </source>
</evidence>
<accession>A0AAV1FUK8</accession>
<dbReference type="InterPro" id="IPR036526">
    <property type="entry name" value="C-N_Hydrolase_sf"/>
</dbReference>
<dbReference type="Pfam" id="PF00443">
    <property type="entry name" value="UCH"/>
    <property type="match status" value="1"/>
</dbReference>
<dbReference type="PROSITE" id="PS50263">
    <property type="entry name" value="CN_HYDROLASE"/>
    <property type="match status" value="1"/>
</dbReference>
<dbReference type="PROSITE" id="PS50235">
    <property type="entry name" value="USP_3"/>
    <property type="match status" value="1"/>
</dbReference>
<dbReference type="InterPro" id="IPR028889">
    <property type="entry name" value="USP"/>
</dbReference>
<organism evidence="9 10">
    <name type="scientific">Xyrichtys novacula</name>
    <name type="common">Pearly razorfish</name>
    <name type="synonym">Hemipteronotus novacula</name>
    <dbReference type="NCBI Taxonomy" id="13765"/>
    <lineage>
        <taxon>Eukaryota</taxon>
        <taxon>Metazoa</taxon>
        <taxon>Chordata</taxon>
        <taxon>Craniata</taxon>
        <taxon>Vertebrata</taxon>
        <taxon>Euteleostomi</taxon>
        <taxon>Actinopterygii</taxon>
        <taxon>Neopterygii</taxon>
        <taxon>Teleostei</taxon>
        <taxon>Neoteleostei</taxon>
        <taxon>Acanthomorphata</taxon>
        <taxon>Eupercaria</taxon>
        <taxon>Labriformes</taxon>
        <taxon>Labridae</taxon>
        <taxon>Xyrichtys</taxon>
    </lineage>
</organism>
<dbReference type="PANTHER" id="PTHR10609">
    <property type="entry name" value="BIOTINIDASE-RELATED"/>
    <property type="match status" value="1"/>
</dbReference>
<comment type="similarity">
    <text evidence="1">Belongs to the carbon-nitrogen hydrolase superfamily. BTD/VNN family.</text>
</comment>
<dbReference type="InterPro" id="IPR040154">
    <property type="entry name" value="Biotinidase/VNN"/>
</dbReference>
<feature type="region of interest" description="Disordered" evidence="6">
    <location>
        <begin position="43"/>
        <end position="72"/>
    </location>
</feature>
<comment type="function">
    <text evidence="3">Catalytic release of biotin from biocytin, the product of biotin-dependent carboxylases degradation.</text>
</comment>
<dbReference type="PROSITE" id="PS00973">
    <property type="entry name" value="USP_2"/>
    <property type="match status" value="1"/>
</dbReference>
<keyword evidence="5" id="KW-0833">Ubl conjugation pathway</keyword>
<keyword evidence="10" id="KW-1185">Reference proteome</keyword>
<comment type="catalytic activity">
    <reaction evidence="4">
        <text>biocytin + H2O = biotin + L-lysine</text>
        <dbReference type="Rhea" id="RHEA:77171"/>
        <dbReference type="ChEBI" id="CHEBI:15377"/>
        <dbReference type="ChEBI" id="CHEBI:32551"/>
        <dbReference type="ChEBI" id="CHEBI:57586"/>
        <dbReference type="ChEBI" id="CHEBI:195545"/>
        <dbReference type="EC" id="3.5.1.12"/>
    </reaction>
</comment>
<evidence type="ECO:0000259" key="8">
    <source>
        <dbReference type="PROSITE" id="PS50263"/>
    </source>
</evidence>
<dbReference type="InterPro" id="IPR043957">
    <property type="entry name" value="Vanin_C"/>
</dbReference>
<evidence type="ECO:0000256" key="5">
    <source>
        <dbReference type="RuleBase" id="RU366025"/>
    </source>
</evidence>
<dbReference type="GO" id="GO:0004843">
    <property type="term" value="F:cysteine-type deubiquitinase activity"/>
    <property type="evidence" value="ECO:0007669"/>
    <property type="project" value="UniProtKB-UniRule"/>
</dbReference>